<comment type="caution">
    <text evidence="2">The sequence shown here is derived from an EMBL/GenBank/DDBJ whole genome shotgun (WGS) entry which is preliminary data.</text>
</comment>
<evidence type="ECO:0000256" key="1">
    <source>
        <dbReference type="SAM" id="MobiDB-lite"/>
    </source>
</evidence>
<feature type="region of interest" description="Disordered" evidence="1">
    <location>
        <begin position="53"/>
        <end position="74"/>
    </location>
</feature>
<protein>
    <submittedName>
        <fullName evidence="2">Uncharacterized protein</fullName>
    </submittedName>
</protein>
<proteinExistence type="predicted"/>
<feature type="compositionally biased region" description="Polar residues" evidence="1">
    <location>
        <begin position="56"/>
        <end position="68"/>
    </location>
</feature>
<dbReference type="EMBL" id="JAVIJP010000061">
    <property type="protein sequence ID" value="KAL3622073.1"/>
    <property type="molecule type" value="Genomic_DNA"/>
</dbReference>
<evidence type="ECO:0000313" key="3">
    <source>
        <dbReference type="Proteomes" id="UP001632038"/>
    </source>
</evidence>
<keyword evidence="3" id="KW-1185">Reference proteome</keyword>
<dbReference type="Proteomes" id="UP001632038">
    <property type="component" value="Unassembled WGS sequence"/>
</dbReference>
<accession>A0ABD3BX53</accession>
<evidence type="ECO:0000313" key="2">
    <source>
        <dbReference type="EMBL" id="KAL3622073.1"/>
    </source>
</evidence>
<dbReference type="AlphaFoldDB" id="A0ABD3BX53"/>
<reference evidence="3" key="1">
    <citation type="journal article" date="2024" name="IScience">
        <title>Strigolactones Initiate the Formation of Haustorium-like Structures in Castilleja.</title>
        <authorList>
            <person name="Buerger M."/>
            <person name="Peterson D."/>
            <person name="Chory J."/>
        </authorList>
    </citation>
    <scope>NUCLEOTIDE SEQUENCE [LARGE SCALE GENOMIC DNA]</scope>
</reference>
<gene>
    <name evidence="2" type="ORF">CASFOL_034269</name>
</gene>
<name>A0ABD3BX53_9LAMI</name>
<organism evidence="2 3">
    <name type="scientific">Castilleja foliolosa</name>
    <dbReference type="NCBI Taxonomy" id="1961234"/>
    <lineage>
        <taxon>Eukaryota</taxon>
        <taxon>Viridiplantae</taxon>
        <taxon>Streptophyta</taxon>
        <taxon>Embryophyta</taxon>
        <taxon>Tracheophyta</taxon>
        <taxon>Spermatophyta</taxon>
        <taxon>Magnoliopsida</taxon>
        <taxon>eudicotyledons</taxon>
        <taxon>Gunneridae</taxon>
        <taxon>Pentapetalae</taxon>
        <taxon>asterids</taxon>
        <taxon>lamiids</taxon>
        <taxon>Lamiales</taxon>
        <taxon>Orobanchaceae</taxon>
        <taxon>Pedicularideae</taxon>
        <taxon>Castillejinae</taxon>
        <taxon>Castilleja</taxon>
    </lineage>
</organism>
<sequence>MKVDDVERRLVAKLAVGVEETVVRPWCGYVFEVPEPRRSRSFGFHSAVAQSDRYGSGSNPSHVLQKQVQAEWRV</sequence>